<evidence type="ECO:0000256" key="3">
    <source>
        <dbReference type="ARBA" id="ARBA00022527"/>
    </source>
</evidence>
<evidence type="ECO:0000256" key="4">
    <source>
        <dbReference type="ARBA" id="ARBA00022679"/>
    </source>
</evidence>
<keyword evidence="4" id="KW-0808">Transferase</keyword>
<dbReference type="PANTHER" id="PTHR48012:SF10">
    <property type="entry name" value="FI20177P1"/>
    <property type="match status" value="1"/>
</dbReference>
<dbReference type="EC" id="2.7.11.1" evidence="2"/>
<dbReference type="GO" id="GO:0004674">
    <property type="term" value="F:protein serine/threonine kinase activity"/>
    <property type="evidence" value="ECO:0007669"/>
    <property type="project" value="UniProtKB-KW"/>
</dbReference>
<evidence type="ECO:0000256" key="7">
    <source>
        <dbReference type="ARBA" id="ARBA00022840"/>
    </source>
</evidence>
<dbReference type="PANTHER" id="PTHR48012">
    <property type="entry name" value="STERILE20-LIKE KINASE, ISOFORM B-RELATED"/>
    <property type="match status" value="1"/>
</dbReference>
<dbReference type="PROSITE" id="PS00107">
    <property type="entry name" value="PROTEIN_KINASE_ATP"/>
    <property type="match status" value="1"/>
</dbReference>
<dbReference type="PROSITE" id="PS50011">
    <property type="entry name" value="PROTEIN_KINASE_DOM"/>
    <property type="match status" value="1"/>
</dbReference>
<evidence type="ECO:0000256" key="1">
    <source>
        <dbReference type="ARBA" id="ARBA00008874"/>
    </source>
</evidence>
<reference evidence="13" key="1">
    <citation type="submission" date="2021-01" db="EMBL/GenBank/DDBJ databases">
        <authorList>
            <person name="Corre E."/>
            <person name="Pelletier E."/>
            <person name="Niang G."/>
            <person name="Scheremetjew M."/>
            <person name="Finn R."/>
            <person name="Kale V."/>
            <person name="Holt S."/>
            <person name="Cochrane G."/>
            <person name="Meng A."/>
            <person name="Brown T."/>
            <person name="Cohen L."/>
        </authorList>
    </citation>
    <scope>NUCLEOTIDE SEQUENCE</scope>
    <source>
        <strain evidence="13">CCMP2078</strain>
    </source>
</reference>
<feature type="region of interest" description="Disordered" evidence="11">
    <location>
        <begin position="1"/>
        <end position="23"/>
    </location>
</feature>
<sequence>MDSSRSSKGRRRIRGSVSASPSLGSAEDARISIVSEALVSLKLDRELLHFVDPQRDYEAKELLGEGSYGSVYKVIHRITLDERAAKVMPIMDVDLEDLKREIAILDECKSKYTVGFYGCYVWEENVWIMMELCAGGSVDDVLCATQHTLTEPEIQIIMAYTALGLDVLHDKRHIHRDIKAGNILLTADGEAKVADFGVSANITSTLTKRRTVIGTPFWMAPEVIQEQGYDGKADIWSMGITAIELAQKEPPLASVHPMKVLFLIPENPAPSLDESYSKNFRDFVASCLQKDPAHRPTAAELLRSSPYLKGVKRNPLLQNFARGRLSEESLVSDGPVSPDAGDASTPKTCHSGFKSDVEWTFSPAQSPAKSLSNRRSSCPSRPRRKNRIGMGPIKLTNHGGHQPTISKLNDSTVKSRHFASRGELSGAGPVSADGDSLHEELAEAQGRTVPPPPAGEGVEQKSPDIFETKHSSPAPPPPSVNKDVNWLTDVFLPCLEVLEKEEPDNAEQKDQVEDASKMLELAGILMDGAAADGRILRSFMLKMHEKMEQVASEVGCQR</sequence>
<name>A0A7R9U541_9STRA</name>
<dbReference type="FunFam" id="1.10.510.10:FF:000421">
    <property type="entry name" value="Serine/threonine-protein kinase PAK 6"/>
    <property type="match status" value="1"/>
</dbReference>
<dbReference type="GO" id="GO:0005524">
    <property type="term" value="F:ATP binding"/>
    <property type="evidence" value="ECO:0007669"/>
    <property type="project" value="UniProtKB-UniRule"/>
</dbReference>
<organism evidence="13">
    <name type="scientific">Pinguiococcus pyrenoidosus</name>
    <dbReference type="NCBI Taxonomy" id="172671"/>
    <lineage>
        <taxon>Eukaryota</taxon>
        <taxon>Sar</taxon>
        <taxon>Stramenopiles</taxon>
        <taxon>Ochrophyta</taxon>
        <taxon>Pinguiophyceae</taxon>
        <taxon>Pinguiochrysidales</taxon>
        <taxon>Pinguiochrysidaceae</taxon>
        <taxon>Pinguiococcus</taxon>
    </lineage>
</organism>
<evidence type="ECO:0000256" key="10">
    <source>
        <dbReference type="PROSITE-ProRule" id="PRU10141"/>
    </source>
</evidence>
<dbReference type="Pfam" id="PF00069">
    <property type="entry name" value="Pkinase"/>
    <property type="match status" value="1"/>
</dbReference>
<evidence type="ECO:0000256" key="11">
    <source>
        <dbReference type="SAM" id="MobiDB-lite"/>
    </source>
</evidence>
<dbReference type="InterPro" id="IPR050629">
    <property type="entry name" value="STE20/SPS1-PAK"/>
</dbReference>
<dbReference type="Gene3D" id="1.10.510.10">
    <property type="entry name" value="Transferase(Phosphotransferase) domain 1"/>
    <property type="match status" value="1"/>
</dbReference>
<feature type="domain" description="Protein kinase" evidence="12">
    <location>
        <begin position="57"/>
        <end position="308"/>
    </location>
</feature>
<evidence type="ECO:0000313" key="13">
    <source>
        <dbReference type="EMBL" id="CAD8254466.1"/>
    </source>
</evidence>
<comment type="catalytic activity">
    <reaction evidence="9">
        <text>L-seryl-[protein] + ATP = O-phospho-L-seryl-[protein] + ADP + H(+)</text>
        <dbReference type="Rhea" id="RHEA:17989"/>
        <dbReference type="Rhea" id="RHEA-COMP:9863"/>
        <dbReference type="Rhea" id="RHEA-COMP:11604"/>
        <dbReference type="ChEBI" id="CHEBI:15378"/>
        <dbReference type="ChEBI" id="CHEBI:29999"/>
        <dbReference type="ChEBI" id="CHEBI:30616"/>
        <dbReference type="ChEBI" id="CHEBI:83421"/>
        <dbReference type="ChEBI" id="CHEBI:456216"/>
        <dbReference type="EC" id="2.7.11.1"/>
    </reaction>
</comment>
<accession>A0A7R9U541</accession>
<evidence type="ECO:0000259" key="12">
    <source>
        <dbReference type="PROSITE" id="PS50011"/>
    </source>
</evidence>
<comment type="similarity">
    <text evidence="1">Belongs to the protein kinase superfamily. STE Ser/Thr protein kinase family. STE20 subfamily.</text>
</comment>
<feature type="compositionally biased region" description="Polar residues" evidence="11">
    <location>
        <begin position="403"/>
        <end position="412"/>
    </location>
</feature>
<gene>
    <name evidence="13" type="ORF">PPYR1160_LOCUS3958</name>
</gene>
<evidence type="ECO:0000256" key="9">
    <source>
        <dbReference type="ARBA" id="ARBA00048679"/>
    </source>
</evidence>
<feature type="region of interest" description="Disordered" evidence="11">
    <location>
        <begin position="328"/>
        <end position="347"/>
    </location>
</feature>
<dbReference type="InterPro" id="IPR017441">
    <property type="entry name" value="Protein_kinase_ATP_BS"/>
</dbReference>
<protein>
    <recommendedName>
        <fullName evidence="2">non-specific serine/threonine protein kinase</fullName>
        <ecNumber evidence="2">2.7.11.1</ecNumber>
    </recommendedName>
</protein>
<dbReference type="SMART" id="SM00220">
    <property type="entry name" value="S_TKc"/>
    <property type="match status" value="1"/>
</dbReference>
<evidence type="ECO:0000256" key="2">
    <source>
        <dbReference type="ARBA" id="ARBA00012513"/>
    </source>
</evidence>
<keyword evidence="7 10" id="KW-0067">ATP-binding</keyword>
<evidence type="ECO:0000256" key="6">
    <source>
        <dbReference type="ARBA" id="ARBA00022777"/>
    </source>
</evidence>
<keyword evidence="6" id="KW-0418">Kinase</keyword>
<feature type="binding site" evidence="10">
    <location>
        <position position="86"/>
    </location>
    <ligand>
        <name>ATP</name>
        <dbReference type="ChEBI" id="CHEBI:30616"/>
    </ligand>
</feature>
<dbReference type="AlphaFoldDB" id="A0A7R9U541"/>
<keyword evidence="3" id="KW-0723">Serine/threonine-protein kinase</keyword>
<dbReference type="InterPro" id="IPR011009">
    <property type="entry name" value="Kinase-like_dom_sf"/>
</dbReference>
<proteinExistence type="inferred from homology"/>
<dbReference type="SUPFAM" id="SSF56112">
    <property type="entry name" value="Protein kinase-like (PK-like)"/>
    <property type="match status" value="1"/>
</dbReference>
<dbReference type="GO" id="GO:0005737">
    <property type="term" value="C:cytoplasm"/>
    <property type="evidence" value="ECO:0007669"/>
    <property type="project" value="TreeGrafter"/>
</dbReference>
<dbReference type="InterPro" id="IPR000719">
    <property type="entry name" value="Prot_kinase_dom"/>
</dbReference>
<keyword evidence="5 10" id="KW-0547">Nucleotide-binding</keyword>
<evidence type="ECO:0000256" key="5">
    <source>
        <dbReference type="ARBA" id="ARBA00022741"/>
    </source>
</evidence>
<comment type="catalytic activity">
    <reaction evidence="8">
        <text>L-threonyl-[protein] + ATP = O-phospho-L-threonyl-[protein] + ADP + H(+)</text>
        <dbReference type="Rhea" id="RHEA:46608"/>
        <dbReference type="Rhea" id="RHEA-COMP:11060"/>
        <dbReference type="Rhea" id="RHEA-COMP:11605"/>
        <dbReference type="ChEBI" id="CHEBI:15378"/>
        <dbReference type="ChEBI" id="CHEBI:30013"/>
        <dbReference type="ChEBI" id="CHEBI:30616"/>
        <dbReference type="ChEBI" id="CHEBI:61977"/>
        <dbReference type="ChEBI" id="CHEBI:456216"/>
        <dbReference type="EC" id="2.7.11.1"/>
    </reaction>
</comment>
<evidence type="ECO:0000256" key="8">
    <source>
        <dbReference type="ARBA" id="ARBA00047899"/>
    </source>
</evidence>
<feature type="compositionally biased region" description="Low complexity" evidence="11">
    <location>
        <begin position="369"/>
        <end position="380"/>
    </location>
</feature>
<feature type="region of interest" description="Disordered" evidence="11">
    <location>
        <begin position="360"/>
        <end position="460"/>
    </location>
</feature>
<dbReference type="EMBL" id="HBEA01005172">
    <property type="protein sequence ID" value="CAD8254466.1"/>
    <property type="molecule type" value="Transcribed_RNA"/>
</dbReference>